<dbReference type="GO" id="GO:0005634">
    <property type="term" value="C:nucleus"/>
    <property type="evidence" value="ECO:0007669"/>
    <property type="project" value="TreeGrafter"/>
</dbReference>
<evidence type="ECO:0000256" key="3">
    <source>
        <dbReference type="ARBA" id="ARBA00022763"/>
    </source>
</evidence>
<dbReference type="GO" id="GO:0003684">
    <property type="term" value="F:damaged DNA binding"/>
    <property type="evidence" value="ECO:0007669"/>
    <property type="project" value="InterPro"/>
</dbReference>
<dbReference type="EMBL" id="MN739359">
    <property type="protein sequence ID" value="QHT00834.1"/>
    <property type="molecule type" value="Genomic_DNA"/>
</dbReference>
<proteinExistence type="inferred from homology"/>
<evidence type="ECO:0000256" key="7">
    <source>
        <dbReference type="ARBA" id="ARBA00023239"/>
    </source>
</evidence>
<dbReference type="SUPFAM" id="SSF81624">
    <property type="entry name" value="N-terminal domain of MutM-like DNA repair proteins"/>
    <property type="match status" value="1"/>
</dbReference>
<dbReference type="GO" id="GO:0008534">
    <property type="term" value="F:oxidized purine nucleobase lesion DNA N-glycosylase activity"/>
    <property type="evidence" value="ECO:0007669"/>
    <property type="project" value="UniProtKB-EC"/>
</dbReference>
<dbReference type="InterPro" id="IPR010979">
    <property type="entry name" value="Ribosomal_uS13-like_H2TH"/>
</dbReference>
<dbReference type="CDD" id="cd08773">
    <property type="entry name" value="FpgNei_N"/>
    <property type="match status" value="1"/>
</dbReference>
<keyword evidence="8" id="KW-0511">Multifunctional enzyme</keyword>
<accession>A0A6C0CBE0</accession>
<dbReference type="GO" id="GO:0003906">
    <property type="term" value="F:DNA-(apurinic or apyrimidinic site) endonuclease activity"/>
    <property type="evidence" value="ECO:0007669"/>
    <property type="project" value="InterPro"/>
</dbReference>
<dbReference type="Pfam" id="PF01149">
    <property type="entry name" value="Fapy_DNA_glyco"/>
    <property type="match status" value="1"/>
</dbReference>
<reference evidence="11" key="1">
    <citation type="journal article" date="2020" name="Nature">
        <title>Giant virus diversity and host interactions through global metagenomics.</title>
        <authorList>
            <person name="Schulz F."/>
            <person name="Roux S."/>
            <person name="Paez-Espino D."/>
            <person name="Jungbluth S."/>
            <person name="Walsh D.A."/>
            <person name="Denef V.J."/>
            <person name="McMahon K.D."/>
            <person name="Konstantinidis K.T."/>
            <person name="Eloe-Fadrosh E.A."/>
            <person name="Kyrpides N.C."/>
            <person name="Woyke T."/>
        </authorList>
    </citation>
    <scope>NUCLEOTIDE SEQUENCE</scope>
    <source>
        <strain evidence="11">GVMAG-M-3300020192-26</strain>
    </source>
</reference>
<protein>
    <recommendedName>
        <fullName evidence="10">Formamidopyrimidine-DNA glycosylase catalytic domain-containing protein</fullName>
    </recommendedName>
</protein>
<name>A0A6C0CBE0_9ZZZZ</name>
<keyword evidence="7" id="KW-0456">Lyase</keyword>
<dbReference type="GO" id="GO:0016829">
    <property type="term" value="F:lyase activity"/>
    <property type="evidence" value="ECO:0007669"/>
    <property type="project" value="UniProtKB-KW"/>
</dbReference>
<dbReference type="PANTHER" id="PTHR22993:SF9">
    <property type="entry name" value="FORMAMIDOPYRIMIDINE-DNA GLYCOSYLASE"/>
    <property type="match status" value="1"/>
</dbReference>
<sequence length="289" mass="33500">MPEVCEVALTAEILHAKMKGKTITGFDFFAGRYGPDRAKPKGYDEFVKFLPLKVQKIDSKGKFLWFDLVNNEKEHWYVWNTFGMTGKWSFSVQKFGKCRITTTSDELTLYYSDMRNFGTFKFSNDKAELDKKILTLSPDFLKDDDFDLSSIRKYKQSVLSILTDQKKVGSGIGNYLIAEILYYAKISPHRKCNTLTDDEIKELTYYIKFMIKLCYFNGGSEYMGHLEKEAAKVGRLDYHPDIQIKGDADKFLFTVYRQKKDPLGNKVKAEKIGRGGKERTIYWVPDVQK</sequence>
<keyword evidence="5" id="KW-0238">DNA-binding</keyword>
<dbReference type="Gene3D" id="1.10.8.50">
    <property type="match status" value="1"/>
</dbReference>
<comment type="similarity">
    <text evidence="2">Belongs to the FPG family.</text>
</comment>
<keyword evidence="3" id="KW-0227">DNA damage</keyword>
<dbReference type="Gene3D" id="3.20.190.10">
    <property type="entry name" value="MutM-like, N-terminal"/>
    <property type="match status" value="1"/>
</dbReference>
<dbReference type="InterPro" id="IPR012319">
    <property type="entry name" value="FPG_cat"/>
</dbReference>
<dbReference type="GO" id="GO:0008270">
    <property type="term" value="F:zinc ion binding"/>
    <property type="evidence" value="ECO:0007669"/>
    <property type="project" value="InterPro"/>
</dbReference>
<evidence type="ECO:0000256" key="8">
    <source>
        <dbReference type="ARBA" id="ARBA00023268"/>
    </source>
</evidence>
<comment type="catalytic activity">
    <reaction evidence="1">
        <text>Hydrolysis of DNA containing ring-opened 7-methylguanine residues, releasing 2,6-diamino-4-hydroxy-5-(N-methyl)formamidopyrimidine.</text>
        <dbReference type="EC" id="3.2.2.23"/>
    </reaction>
</comment>
<evidence type="ECO:0000256" key="1">
    <source>
        <dbReference type="ARBA" id="ARBA00001668"/>
    </source>
</evidence>
<evidence type="ECO:0000256" key="5">
    <source>
        <dbReference type="ARBA" id="ARBA00023125"/>
    </source>
</evidence>
<keyword evidence="4" id="KW-0378">Hydrolase</keyword>
<evidence type="ECO:0000256" key="2">
    <source>
        <dbReference type="ARBA" id="ARBA00009409"/>
    </source>
</evidence>
<evidence type="ECO:0000259" key="10">
    <source>
        <dbReference type="PROSITE" id="PS51068"/>
    </source>
</evidence>
<evidence type="ECO:0000256" key="4">
    <source>
        <dbReference type="ARBA" id="ARBA00022801"/>
    </source>
</evidence>
<evidence type="ECO:0000256" key="6">
    <source>
        <dbReference type="ARBA" id="ARBA00023204"/>
    </source>
</evidence>
<dbReference type="AlphaFoldDB" id="A0A6C0CBE0"/>
<dbReference type="SMART" id="SM01232">
    <property type="entry name" value="H2TH"/>
    <property type="match status" value="1"/>
</dbReference>
<organism evidence="11">
    <name type="scientific">viral metagenome</name>
    <dbReference type="NCBI Taxonomy" id="1070528"/>
    <lineage>
        <taxon>unclassified sequences</taxon>
        <taxon>metagenomes</taxon>
        <taxon>organismal metagenomes</taxon>
    </lineage>
</organism>
<dbReference type="SMART" id="SM00898">
    <property type="entry name" value="Fapy_DNA_glyco"/>
    <property type="match status" value="1"/>
</dbReference>
<evidence type="ECO:0000313" key="11">
    <source>
        <dbReference type="EMBL" id="QHT00834.1"/>
    </source>
</evidence>
<dbReference type="Pfam" id="PF21025">
    <property type="entry name" value="Fapy_DNA_glyco_C"/>
    <property type="match status" value="1"/>
</dbReference>
<dbReference type="PANTHER" id="PTHR22993">
    <property type="entry name" value="FORMAMIDOPYRIMIDINE-DNA GLYCOSYLASE"/>
    <property type="match status" value="1"/>
</dbReference>
<dbReference type="Pfam" id="PF06831">
    <property type="entry name" value="H2TH"/>
    <property type="match status" value="1"/>
</dbReference>
<keyword evidence="9" id="KW-0326">Glycosidase</keyword>
<dbReference type="PROSITE" id="PS51068">
    <property type="entry name" value="FPG_CAT"/>
    <property type="match status" value="1"/>
</dbReference>
<dbReference type="InterPro" id="IPR049392">
    <property type="entry name" value="FPG_C"/>
</dbReference>
<dbReference type="SUPFAM" id="SSF46946">
    <property type="entry name" value="S13-like H2TH domain"/>
    <property type="match status" value="1"/>
</dbReference>
<feature type="domain" description="Formamidopyrimidine-DNA glycosylase catalytic" evidence="10">
    <location>
        <begin position="2"/>
        <end position="118"/>
    </location>
</feature>
<dbReference type="InterPro" id="IPR035937">
    <property type="entry name" value="FPG_N"/>
</dbReference>
<dbReference type="GO" id="GO:0006284">
    <property type="term" value="P:base-excision repair"/>
    <property type="evidence" value="ECO:0007669"/>
    <property type="project" value="InterPro"/>
</dbReference>
<dbReference type="InterPro" id="IPR015886">
    <property type="entry name" value="H2TH_FPG"/>
</dbReference>
<keyword evidence="6" id="KW-0234">DNA repair</keyword>
<evidence type="ECO:0000256" key="9">
    <source>
        <dbReference type="ARBA" id="ARBA00023295"/>
    </source>
</evidence>